<reference evidence="2" key="2">
    <citation type="submission" date="2021-04" db="EMBL/GenBank/DDBJ databases">
        <authorList>
            <person name="Gilroy R."/>
        </authorList>
    </citation>
    <scope>NUCLEOTIDE SEQUENCE</scope>
    <source>
        <strain evidence="2">CHK118-2852</strain>
    </source>
</reference>
<evidence type="ECO:0000313" key="3">
    <source>
        <dbReference type="Proteomes" id="UP000824108"/>
    </source>
</evidence>
<reference evidence="2" key="1">
    <citation type="journal article" date="2021" name="PeerJ">
        <title>Extensive microbial diversity within the chicken gut microbiome revealed by metagenomics and culture.</title>
        <authorList>
            <person name="Gilroy R."/>
            <person name="Ravi A."/>
            <person name="Getino M."/>
            <person name="Pursley I."/>
            <person name="Horton D.L."/>
            <person name="Alikhan N.F."/>
            <person name="Baker D."/>
            <person name="Gharbi K."/>
            <person name="Hall N."/>
            <person name="Watson M."/>
            <person name="Adriaenssens E.M."/>
            <person name="Foster-Nyarko E."/>
            <person name="Jarju S."/>
            <person name="Secka A."/>
            <person name="Antonio M."/>
            <person name="Oren A."/>
            <person name="Chaudhuri R.R."/>
            <person name="La Ragione R."/>
            <person name="Hildebrand F."/>
            <person name="Pallen M.J."/>
        </authorList>
    </citation>
    <scope>NUCLEOTIDE SEQUENCE</scope>
    <source>
        <strain evidence="2">CHK118-2852</strain>
    </source>
</reference>
<dbReference type="EMBL" id="DXAV01000078">
    <property type="protein sequence ID" value="HIZ92311.1"/>
    <property type="molecule type" value="Genomic_DNA"/>
</dbReference>
<sequence length="312" mass="36456">MTKEMEKIEGKANEPVANCDQLPKAIDIQPMIRVIRGQQVIIDRDLALLYGVETKRLNEQVKRNIERFPDDFMFQLNKEEVEILKSQNATSSWGGDRRLPYAFTEQGIAMLSSVLKSQTAVEVNIRIMRAFVSMRRFIITNSQLFQRLETIEYHQLEMKQHQEVTDKRIDEVFKRLDANIPPVQGIFYDGQVFDAYRFVSDLMRKAKRSIVLIDNYVDDTVLTLLDKRENGVTATIYTQRISSQFQLDVDRHNAQYPLIEIKQFNKAHDRFLLIDDEVYHIGASIKDLGKKWFGFTLMRDITATELINKIKE</sequence>
<feature type="domain" description="KilA-N DNA-binding" evidence="1">
    <location>
        <begin position="32"/>
        <end position="114"/>
    </location>
</feature>
<dbReference type="SUPFAM" id="SSF56024">
    <property type="entry name" value="Phospholipase D/nuclease"/>
    <property type="match status" value="1"/>
</dbReference>
<gene>
    <name evidence="2" type="ORF">H9807_09400</name>
</gene>
<name>A0A9D2H015_9BACE</name>
<organism evidence="2 3">
    <name type="scientific">Candidatus Bacteroides merdavium</name>
    <dbReference type="NCBI Taxonomy" id="2838472"/>
    <lineage>
        <taxon>Bacteria</taxon>
        <taxon>Pseudomonadati</taxon>
        <taxon>Bacteroidota</taxon>
        <taxon>Bacteroidia</taxon>
        <taxon>Bacteroidales</taxon>
        <taxon>Bacteroidaceae</taxon>
        <taxon>Bacteroides</taxon>
    </lineage>
</organism>
<dbReference type="InterPro" id="IPR018873">
    <property type="entry name" value="KilA-N_DNA-bd_domain"/>
</dbReference>
<comment type="caution">
    <text evidence="2">The sequence shown here is derived from an EMBL/GenBank/DDBJ whole genome shotgun (WGS) entry which is preliminary data.</text>
</comment>
<dbReference type="Pfam" id="PF10543">
    <property type="entry name" value="ORF6N"/>
    <property type="match status" value="1"/>
</dbReference>
<dbReference type="Proteomes" id="UP000824108">
    <property type="component" value="Unassembled WGS sequence"/>
</dbReference>
<protein>
    <submittedName>
        <fullName evidence="2">ORF6N domain-containing protein</fullName>
    </submittedName>
</protein>
<accession>A0A9D2H015</accession>
<evidence type="ECO:0000313" key="2">
    <source>
        <dbReference type="EMBL" id="HIZ92311.1"/>
    </source>
</evidence>
<dbReference type="AlphaFoldDB" id="A0A9D2H015"/>
<evidence type="ECO:0000259" key="1">
    <source>
        <dbReference type="Pfam" id="PF10543"/>
    </source>
</evidence>
<proteinExistence type="predicted"/>